<comment type="subcellular location">
    <subcellularLocation>
        <location evidence="1">Membrane</location>
        <topology evidence="1">Multi-pass membrane protein</topology>
    </subcellularLocation>
</comment>
<dbReference type="InterPro" id="IPR058533">
    <property type="entry name" value="Cation_efflux_TM"/>
</dbReference>
<keyword evidence="7 9" id="KW-0472">Membrane</keyword>
<comment type="similarity">
    <text evidence="2">Belongs to the cation diffusion facilitator (CDF) transporter (TC 2.A.4) family. SLC30A subfamily.</text>
</comment>
<organism evidence="12 13">
    <name type="scientific">Saccharomycopsis crataegensis</name>
    <dbReference type="NCBI Taxonomy" id="43959"/>
    <lineage>
        <taxon>Eukaryota</taxon>
        <taxon>Fungi</taxon>
        <taxon>Dikarya</taxon>
        <taxon>Ascomycota</taxon>
        <taxon>Saccharomycotina</taxon>
        <taxon>Saccharomycetes</taxon>
        <taxon>Saccharomycopsidaceae</taxon>
        <taxon>Saccharomycopsis</taxon>
    </lineage>
</organism>
<evidence type="ECO:0000259" key="11">
    <source>
        <dbReference type="Pfam" id="PF16916"/>
    </source>
</evidence>
<dbReference type="PANTHER" id="PTHR45820:SF4">
    <property type="entry name" value="ZINC TRANSPORTER 63C, ISOFORM F"/>
    <property type="match status" value="1"/>
</dbReference>
<feature type="transmembrane region" description="Helical" evidence="9">
    <location>
        <begin position="228"/>
        <end position="250"/>
    </location>
</feature>
<feature type="transmembrane region" description="Helical" evidence="9">
    <location>
        <begin position="42"/>
        <end position="59"/>
    </location>
</feature>
<evidence type="ECO:0000256" key="1">
    <source>
        <dbReference type="ARBA" id="ARBA00004141"/>
    </source>
</evidence>
<dbReference type="InterPro" id="IPR002524">
    <property type="entry name" value="Cation_efflux"/>
</dbReference>
<evidence type="ECO:0000256" key="7">
    <source>
        <dbReference type="ARBA" id="ARBA00023136"/>
    </source>
</evidence>
<keyword evidence="5" id="KW-0862">Zinc</keyword>
<feature type="domain" description="Cation efflux protein cytoplasmic" evidence="11">
    <location>
        <begin position="294"/>
        <end position="365"/>
    </location>
</feature>
<dbReference type="GO" id="GO:0005385">
    <property type="term" value="F:zinc ion transmembrane transporter activity"/>
    <property type="evidence" value="ECO:0007669"/>
    <property type="project" value="TreeGrafter"/>
</dbReference>
<evidence type="ECO:0000256" key="6">
    <source>
        <dbReference type="ARBA" id="ARBA00022989"/>
    </source>
</evidence>
<feature type="transmembrane region" description="Helical" evidence="9">
    <location>
        <begin position="113"/>
        <end position="132"/>
    </location>
</feature>
<dbReference type="GO" id="GO:0006882">
    <property type="term" value="P:intracellular zinc ion homeostasis"/>
    <property type="evidence" value="ECO:0007669"/>
    <property type="project" value="TreeGrafter"/>
</dbReference>
<evidence type="ECO:0000256" key="8">
    <source>
        <dbReference type="SAM" id="MobiDB-lite"/>
    </source>
</evidence>
<feature type="transmembrane region" description="Helical" evidence="9">
    <location>
        <begin position="262"/>
        <end position="280"/>
    </location>
</feature>
<keyword evidence="4 9" id="KW-0812">Transmembrane</keyword>
<dbReference type="SUPFAM" id="SSF160240">
    <property type="entry name" value="Cation efflux protein cytoplasmic domain-like"/>
    <property type="match status" value="1"/>
</dbReference>
<protein>
    <submittedName>
        <fullName evidence="12">Zn(2+) transporter</fullName>
    </submittedName>
</protein>
<evidence type="ECO:0000259" key="10">
    <source>
        <dbReference type="Pfam" id="PF01545"/>
    </source>
</evidence>
<dbReference type="FunFam" id="1.20.1510.10:FF:000021">
    <property type="entry name" value="Solute carrier family 30 (Zinc transporter), member 1"/>
    <property type="match status" value="1"/>
</dbReference>
<keyword evidence="13" id="KW-1185">Reference proteome</keyword>
<evidence type="ECO:0000256" key="5">
    <source>
        <dbReference type="ARBA" id="ARBA00022833"/>
    </source>
</evidence>
<feature type="transmembrane region" description="Helical" evidence="9">
    <location>
        <begin position="80"/>
        <end position="101"/>
    </location>
</feature>
<evidence type="ECO:0000313" key="13">
    <source>
        <dbReference type="Proteomes" id="UP001360560"/>
    </source>
</evidence>
<dbReference type="EMBL" id="BTFZ01000011">
    <property type="protein sequence ID" value="GMM37170.1"/>
    <property type="molecule type" value="Genomic_DNA"/>
</dbReference>
<dbReference type="InterPro" id="IPR036837">
    <property type="entry name" value="Cation_efflux_CTD_sf"/>
</dbReference>
<comment type="caution">
    <text evidence="12">The sequence shown here is derived from an EMBL/GenBank/DDBJ whole genome shotgun (WGS) entry which is preliminary data.</text>
</comment>
<dbReference type="AlphaFoldDB" id="A0AAV5QRJ9"/>
<dbReference type="Pfam" id="PF01545">
    <property type="entry name" value="Cation_efflux"/>
    <property type="match status" value="1"/>
</dbReference>
<evidence type="ECO:0000313" key="12">
    <source>
        <dbReference type="EMBL" id="GMM37170.1"/>
    </source>
</evidence>
<keyword evidence="6 9" id="KW-1133">Transmembrane helix</keyword>
<dbReference type="Proteomes" id="UP001360560">
    <property type="component" value="Unassembled WGS sequence"/>
</dbReference>
<gene>
    <name evidence="12" type="ORF">DASC09_044950</name>
</gene>
<dbReference type="Gene3D" id="1.20.1510.10">
    <property type="entry name" value="Cation efflux protein transmembrane domain"/>
    <property type="match status" value="1"/>
</dbReference>
<feature type="domain" description="Cation efflux protein transmembrane" evidence="10">
    <location>
        <begin position="10"/>
        <end position="288"/>
    </location>
</feature>
<keyword evidence="3" id="KW-0813">Transport</keyword>
<feature type="region of interest" description="Disordered" evidence="8">
    <location>
        <begin position="142"/>
        <end position="178"/>
    </location>
</feature>
<dbReference type="RefSeq" id="XP_064854166.1">
    <property type="nucleotide sequence ID" value="XM_064998094.1"/>
</dbReference>
<dbReference type="SUPFAM" id="SSF161111">
    <property type="entry name" value="Cation efflux protein transmembrane domain-like"/>
    <property type="match status" value="1"/>
</dbReference>
<dbReference type="Pfam" id="PF16916">
    <property type="entry name" value="ZT_dimer"/>
    <property type="match status" value="1"/>
</dbReference>
<evidence type="ECO:0000256" key="2">
    <source>
        <dbReference type="ARBA" id="ARBA00008873"/>
    </source>
</evidence>
<proteinExistence type="inferred from homology"/>
<sequence>MGASKETRIVILLVIDTVFCLIEAITGYAVHSLALVADSFHMLNDIFSLVVALWAVRVAKNRGADAKYTYGWQRAEILGALINAVFLLALCITIFIEAIQRFITPEVITNPQLILWVGVAGLTSNFIGLFLFHDIGHGGHSHSHGGDSFGENEEEGAGHYHDHAGYHDDESHSHSHGGHYDEEAAIHTIEPVLPEDVVAHELHKSHNHETQKKLKNGQDGHSLNMRGVFLHVLGDALGNIGVIVSALLIWKTDYTWRFYFDPAISLFITAIIFSTALPLCRSASKILLQATPSTISADHVQEDVLAIPGVVAVHDLHIWNLTEQISIASLHAELNVAPDSFTKVVDDIRTCLHAYGVQSVTVQPEFIDPANSSISDSQSSHNSTNETYGAISNCTSGFKK</sequence>
<reference evidence="12 13" key="1">
    <citation type="journal article" date="2023" name="Elife">
        <title>Identification of key yeast species and microbe-microbe interactions impacting larval growth of Drosophila in the wild.</title>
        <authorList>
            <person name="Mure A."/>
            <person name="Sugiura Y."/>
            <person name="Maeda R."/>
            <person name="Honda K."/>
            <person name="Sakurai N."/>
            <person name="Takahashi Y."/>
            <person name="Watada M."/>
            <person name="Katoh T."/>
            <person name="Gotoh A."/>
            <person name="Gotoh Y."/>
            <person name="Taniguchi I."/>
            <person name="Nakamura K."/>
            <person name="Hayashi T."/>
            <person name="Katayama T."/>
            <person name="Uemura T."/>
            <person name="Hattori Y."/>
        </authorList>
    </citation>
    <scope>NUCLEOTIDE SEQUENCE [LARGE SCALE GENOMIC DNA]</scope>
    <source>
        <strain evidence="12 13">SC-9</strain>
    </source>
</reference>
<dbReference type="InterPro" id="IPR027470">
    <property type="entry name" value="Cation_efflux_CTD"/>
</dbReference>
<feature type="compositionally biased region" description="Basic and acidic residues" evidence="8">
    <location>
        <begin position="156"/>
        <end position="178"/>
    </location>
</feature>
<accession>A0AAV5QRJ9</accession>
<name>A0AAV5QRJ9_9ASCO</name>
<dbReference type="InterPro" id="IPR027469">
    <property type="entry name" value="Cation_efflux_TMD_sf"/>
</dbReference>
<evidence type="ECO:0000256" key="3">
    <source>
        <dbReference type="ARBA" id="ARBA00022448"/>
    </source>
</evidence>
<dbReference type="PANTHER" id="PTHR45820">
    <property type="entry name" value="FI23527P1"/>
    <property type="match status" value="1"/>
</dbReference>
<dbReference type="NCBIfam" id="TIGR01297">
    <property type="entry name" value="CDF"/>
    <property type="match status" value="1"/>
</dbReference>
<feature type="transmembrane region" description="Helical" evidence="9">
    <location>
        <begin position="9"/>
        <end position="30"/>
    </location>
</feature>
<dbReference type="GO" id="GO:0000329">
    <property type="term" value="C:fungal-type vacuole membrane"/>
    <property type="evidence" value="ECO:0007669"/>
    <property type="project" value="TreeGrafter"/>
</dbReference>
<evidence type="ECO:0000256" key="9">
    <source>
        <dbReference type="SAM" id="Phobius"/>
    </source>
</evidence>
<dbReference type="GeneID" id="90075145"/>
<evidence type="ECO:0000256" key="4">
    <source>
        <dbReference type="ARBA" id="ARBA00022692"/>
    </source>
</evidence>